<dbReference type="EMBL" id="JAESWA010000022">
    <property type="protein sequence ID" value="MBL4932166.1"/>
    <property type="molecule type" value="Genomic_DNA"/>
</dbReference>
<evidence type="ECO:0000313" key="4">
    <source>
        <dbReference type="Proteomes" id="UP000623681"/>
    </source>
</evidence>
<dbReference type="AlphaFoldDB" id="A0A937FIP0"/>
<reference evidence="3" key="1">
    <citation type="submission" date="2021-01" db="EMBL/GenBank/DDBJ databases">
        <title>Genome public.</title>
        <authorList>
            <person name="Liu C."/>
            <person name="Sun Q."/>
        </authorList>
    </citation>
    <scope>NUCLEOTIDE SEQUENCE</scope>
    <source>
        <strain evidence="3">YIM B02565</strain>
    </source>
</reference>
<evidence type="ECO:0000256" key="1">
    <source>
        <dbReference type="ARBA" id="ARBA00022679"/>
    </source>
</evidence>
<evidence type="ECO:0000313" key="3">
    <source>
        <dbReference type="EMBL" id="MBL4932166.1"/>
    </source>
</evidence>
<dbReference type="Pfam" id="PF13847">
    <property type="entry name" value="Methyltransf_31"/>
    <property type="match status" value="1"/>
</dbReference>
<dbReference type="PANTHER" id="PTHR43861">
    <property type="entry name" value="TRANS-ACONITATE 2-METHYLTRANSFERASE-RELATED"/>
    <property type="match status" value="1"/>
</dbReference>
<name>A0A937FIP0_9CLOT</name>
<dbReference type="RefSeq" id="WP_202767536.1">
    <property type="nucleotide sequence ID" value="NZ_JAESWA010000022.1"/>
</dbReference>
<dbReference type="Proteomes" id="UP000623681">
    <property type="component" value="Unassembled WGS sequence"/>
</dbReference>
<proteinExistence type="predicted"/>
<keyword evidence="1" id="KW-0808">Transferase</keyword>
<accession>A0A937FIP0</accession>
<dbReference type="GO" id="GO:0008168">
    <property type="term" value="F:methyltransferase activity"/>
    <property type="evidence" value="ECO:0007669"/>
    <property type="project" value="UniProtKB-KW"/>
</dbReference>
<dbReference type="Gene3D" id="3.40.50.150">
    <property type="entry name" value="Vaccinia Virus protein VP39"/>
    <property type="match status" value="1"/>
</dbReference>
<dbReference type="CDD" id="cd02440">
    <property type="entry name" value="AdoMet_MTases"/>
    <property type="match status" value="1"/>
</dbReference>
<dbReference type="SUPFAM" id="SSF53335">
    <property type="entry name" value="S-adenosyl-L-methionine-dependent methyltransferases"/>
    <property type="match status" value="1"/>
</dbReference>
<evidence type="ECO:0000259" key="2">
    <source>
        <dbReference type="Pfam" id="PF13847"/>
    </source>
</evidence>
<gene>
    <name evidence="3" type="ORF">JK634_10145</name>
</gene>
<dbReference type="InterPro" id="IPR029063">
    <property type="entry name" value="SAM-dependent_MTases_sf"/>
</dbReference>
<keyword evidence="3" id="KW-0489">Methyltransferase</keyword>
<organism evidence="3 4">
    <name type="scientific">Clostridium paridis</name>
    <dbReference type="NCBI Taxonomy" id="2803863"/>
    <lineage>
        <taxon>Bacteria</taxon>
        <taxon>Bacillati</taxon>
        <taxon>Bacillota</taxon>
        <taxon>Clostridia</taxon>
        <taxon>Eubacteriales</taxon>
        <taxon>Clostridiaceae</taxon>
        <taxon>Clostridium</taxon>
    </lineage>
</organism>
<feature type="domain" description="Methyltransferase" evidence="2">
    <location>
        <begin position="33"/>
        <end position="141"/>
    </location>
</feature>
<dbReference type="InterPro" id="IPR025714">
    <property type="entry name" value="Methyltranfer_dom"/>
</dbReference>
<keyword evidence="4" id="KW-1185">Reference proteome</keyword>
<protein>
    <submittedName>
        <fullName evidence="3">Class I SAM-dependent methyltransferase</fullName>
    </submittedName>
</protein>
<dbReference type="GO" id="GO:0032259">
    <property type="term" value="P:methylation"/>
    <property type="evidence" value="ECO:0007669"/>
    <property type="project" value="UniProtKB-KW"/>
</dbReference>
<sequence length="204" mass="23808">MSFDEYAKNWDTDIRIKRAKVISNEIIKSIDIKDNPTAMEFGCGTGLISFNIYEKFKSITLVDSSQGMIDILKDKITKYEINNMTPCKIDILNEEFTSKKFDVIFSSMVLHHIKDTSKIIKNFYELLNTLGTLCIIDLDKEDGSFHRNEPDFKGHNGFDQEELKSILLKIGFRDVEIKTFYRDEKVIDDKEIDYSLFLLKARKY</sequence>
<comment type="caution">
    <text evidence="3">The sequence shown here is derived from an EMBL/GenBank/DDBJ whole genome shotgun (WGS) entry which is preliminary data.</text>
</comment>
<dbReference type="PANTHER" id="PTHR43861:SF3">
    <property type="entry name" value="PUTATIVE (AFU_ORTHOLOGUE AFUA_2G14390)-RELATED"/>
    <property type="match status" value="1"/>
</dbReference>